<dbReference type="OrthoDB" id="5879165at2"/>
<accession>A0A238D5P8</accession>
<keyword evidence="2" id="KW-1185">Reference proteome</keyword>
<sequence>MTVDELKTHLCELIARYVTDEVAKERLLDLVERDDVPVKGILVELTPFTSGRVSEEDGKVIGEIAYYFC</sequence>
<organism evidence="1 2">
    <name type="scientific">Thiomonas delicata</name>
    <name type="common">Thiomonas cuprina</name>
    <dbReference type="NCBI Taxonomy" id="364030"/>
    <lineage>
        <taxon>Bacteria</taxon>
        <taxon>Pseudomonadati</taxon>
        <taxon>Pseudomonadota</taxon>
        <taxon>Betaproteobacteria</taxon>
        <taxon>Burkholderiales</taxon>
        <taxon>Thiomonas</taxon>
    </lineage>
</organism>
<dbReference type="Proteomes" id="UP000214566">
    <property type="component" value="Unassembled WGS sequence"/>
</dbReference>
<evidence type="ECO:0000313" key="1">
    <source>
        <dbReference type="EMBL" id="SBP88549.1"/>
    </source>
</evidence>
<proteinExistence type="predicted"/>
<dbReference type="EMBL" id="FLMQ01000056">
    <property type="protein sequence ID" value="SBP88549.1"/>
    <property type="molecule type" value="Genomic_DNA"/>
</dbReference>
<dbReference type="AlphaFoldDB" id="A0A238D5P8"/>
<name>A0A238D5P8_THIDL</name>
<gene>
    <name evidence="1" type="ORF">THIARS_70169</name>
</gene>
<protein>
    <submittedName>
        <fullName evidence="1">Uncharacterized protein</fullName>
    </submittedName>
</protein>
<reference evidence="1 2" key="1">
    <citation type="submission" date="2016-06" db="EMBL/GenBank/DDBJ databases">
        <authorList>
            <person name="Kjaerup R.B."/>
            <person name="Dalgaard T.S."/>
            <person name="Juul-Madsen H.R."/>
        </authorList>
    </citation>
    <scope>NUCLEOTIDE SEQUENCE [LARGE SCALE GENOMIC DNA]</scope>
    <source>
        <strain evidence="1 2">DSM 16361</strain>
    </source>
</reference>
<evidence type="ECO:0000313" key="2">
    <source>
        <dbReference type="Proteomes" id="UP000214566"/>
    </source>
</evidence>